<accession>C9YGA4</accession>
<sequence length="138" mass="14311">MARAQNTNELSMQEILKQAELVALDVARAEAIVDHALEAAAMAMAAKGNVGTQEATEYAKQILQVASSAAKKVLQVAKKEAQITLELASSLAKERLAQEDLSLAASGATFGIGMNSYNSASTATQPALPAASLITPRA</sequence>
<proteinExistence type="predicted"/>
<reference evidence="1" key="1">
    <citation type="journal article" date="2010" name="Nature">
        <title>The Dynamic genome of Hydra.</title>
        <authorList>
            <person name="Chapman J.A."/>
            <person name="Kirkness E.F."/>
            <person name="Simakov O."/>
            <person name="Hampson S.E."/>
            <person name="Mitros T."/>
            <person name="Weinmaier T."/>
            <person name="Rattei T."/>
            <person name="Balasubramanian P.G."/>
            <person name="Borman J."/>
            <person name="Busam D."/>
            <person name="Disbennett K."/>
            <person name="Pfannkoch C."/>
            <person name="Sumin N."/>
            <person name="Sutton G."/>
            <person name="Viswanathan L."/>
            <person name="Walenz B."/>
            <person name="Goodstein D.M."/>
            <person name="Hellsten U."/>
            <person name="Kawashima T."/>
            <person name="Prochnik S.E."/>
            <person name="Putnam N.H."/>
            <person name="Shu S."/>
            <person name="Blumberg B."/>
            <person name="Dana C.E."/>
            <person name="Gee L."/>
            <person name="Kibler D.F."/>
            <person name="Law L."/>
            <person name="Lindgens D."/>
            <person name="Martinez D.E."/>
            <person name="Peng J."/>
            <person name="Wigge P.A."/>
            <person name="Bertulat B."/>
            <person name="Guder C."/>
            <person name="Nakamura Y."/>
            <person name="Ozbek S."/>
            <person name="Watanabe H."/>
            <person name="Khalturin K."/>
            <person name="Hemmrich G."/>
            <person name="Franke A."/>
            <person name="Augustin R."/>
            <person name="Fraune S."/>
            <person name="Hayakawa E."/>
            <person name="Hayakawa S."/>
            <person name="Hirose M."/>
            <person name="Hwang J."/>
            <person name="Ikeo K."/>
            <person name="Nishimiya-Fujisawa C."/>
            <person name="Ogura A."/>
            <person name="Takahashi T."/>
            <person name="Steinmetz P.R."/>
            <person name="Zhang X."/>
            <person name="Aufschnaiter R."/>
            <person name="Eder M.K."/>
            <person name="Gorny A.K."/>
            <person name="Salvenmoser W."/>
            <person name="Heimberg A.M."/>
            <person name="Wheeler B.M."/>
            <person name="Peterson K.J."/>
            <person name="Boettger A."/>
            <person name="Tischler P."/>
            <person name="Wolf A."/>
            <person name="Gojobori T."/>
            <person name="Remington K.A."/>
            <person name="Strausberg R.L."/>
            <person name="Venter J."/>
            <person name="Technau U."/>
            <person name="Hobmayer B."/>
            <person name="Bosch T.C."/>
            <person name="Holstein T.W."/>
            <person name="Fujisawa T."/>
            <person name="Bode H.R."/>
            <person name="David C.N."/>
            <person name="Rokhsar D.S."/>
            <person name="Steele R.E."/>
        </authorList>
    </citation>
    <scope>NUCLEOTIDE SEQUENCE</scope>
</reference>
<dbReference type="EMBL" id="FN543108">
    <property type="protein sequence ID" value="CBA33235.1"/>
    <property type="molecule type" value="Genomic_DNA"/>
</dbReference>
<dbReference type="AlphaFoldDB" id="C9YGA4"/>
<protein>
    <submittedName>
        <fullName evidence="1">Uncharacterized protein</fullName>
    </submittedName>
</protein>
<name>C9YGA4_CURXX</name>
<gene>
    <name evidence="1" type="ORF">Csp_B18040</name>
</gene>
<evidence type="ECO:0000313" key="1">
    <source>
        <dbReference type="EMBL" id="CBA33235.1"/>
    </source>
</evidence>
<organism evidence="1">
    <name type="scientific">Curvibacter symbiont subsp. Hydra magnipapillata</name>
    <dbReference type="NCBI Taxonomy" id="667019"/>
    <lineage>
        <taxon>Bacteria</taxon>
        <taxon>Pseudomonadati</taxon>
        <taxon>Pseudomonadota</taxon>
        <taxon>Betaproteobacteria</taxon>
        <taxon>Burkholderiales</taxon>
        <taxon>Comamonadaceae</taxon>
        <taxon>Curvibacter</taxon>
    </lineage>
</organism>